<name>A0A1J5QTW1_9ZZZZ</name>
<proteinExistence type="predicted"/>
<dbReference type="InterPro" id="IPR002912">
    <property type="entry name" value="ACT_dom"/>
</dbReference>
<comment type="caution">
    <text evidence="2">The sequence shown here is derived from an EMBL/GenBank/DDBJ whole genome shotgun (WGS) entry which is preliminary data.</text>
</comment>
<feature type="domain" description="ACT" evidence="1">
    <location>
        <begin position="9"/>
        <end position="87"/>
    </location>
</feature>
<dbReference type="AlphaFoldDB" id="A0A1J5QTW1"/>
<dbReference type="Pfam" id="PF01842">
    <property type="entry name" value="ACT"/>
    <property type="match status" value="1"/>
</dbReference>
<gene>
    <name evidence="2" type="ORF">GALL_389220</name>
</gene>
<accession>A0A1J5QTW1</accession>
<dbReference type="InterPro" id="IPR045865">
    <property type="entry name" value="ACT-like_dom_sf"/>
</dbReference>
<dbReference type="PROSITE" id="PS51671">
    <property type="entry name" value="ACT"/>
    <property type="match status" value="1"/>
</dbReference>
<dbReference type="EMBL" id="MLJW01001232">
    <property type="protein sequence ID" value="OIQ79341.1"/>
    <property type="molecule type" value="Genomic_DNA"/>
</dbReference>
<dbReference type="SUPFAM" id="SSF55021">
    <property type="entry name" value="ACT-like"/>
    <property type="match status" value="1"/>
</dbReference>
<dbReference type="Gene3D" id="3.30.70.260">
    <property type="match status" value="1"/>
</dbReference>
<evidence type="ECO:0000259" key="1">
    <source>
        <dbReference type="PROSITE" id="PS51671"/>
    </source>
</evidence>
<evidence type="ECO:0000313" key="2">
    <source>
        <dbReference type="EMBL" id="OIQ79341.1"/>
    </source>
</evidence>
<reference evidence="2" key="1">
    <citation type="submission" date="2016-10" db="EMBL/GenBank/DDBJ databases">
        <title>Sequence of Gallionella enrichment culture.</title>
        <authorList>
            <person name="Poehlein A."/>
            <person name="Muehling M."/>
            <person name="Daniel R."/>
        </authorList>
    </citation>
    <scope>NUCLEOTIDE SEQUENCE</scope>
</reference>
<protein>
    <submittedName>
        <fullName evidence="2">ACT domain protein</fullName>
    </submittedName>
</protein>
<sequence>MTDADPRWVAFVTGADRAGTLTALTNVFSTRGVNFESLSAGSVEGDAGLIVVTFLASERRRRLLIRTVERLAVVRSVEVYAAEDTAVRAAAVVQLSRGGEFAPPVGVDVRWSGDSTSGRPVLVEGTLADVEQVVAHVRALGALSAGMVILPPVDTAAPAT</sequence>
<organism evidence="2">
    <name type="scientific">mine drainage metagenome</name>
    <dbReference type="NCBI Taxonomy" id="410659"/>
    <lineage>
        <taxon>unclassified sequences</taxon>
        <taxon>metagenomes</taxon>
        <taxon>ecological metagenomes</taxon>
    </lineage>
</organism>